<name>A0ABX0YG62_9PSED</name>
<dbReference type="Proteomes" id="UP000746535">
    <property type="component" value="Unassembled WGS sequence"/>
</dbReference>
<keyword evidence="3" id="KW-1185">Reference proteome</keyword>
<sequence>MHANLFLSPPPSTPLDEAHAVAQRARAYMDAWPDLHTLARQVAAQCLLKHTGEQWNPDKVWWHRFETSHTRHGPFTGWAHNGPPVESLTFTELVVRRFDEAAQQAPDNLDLYSGFYQQGPGATEYNERNEVPLLPSAVMEDFWALDFADHVRQRTERFWETHGNDFRLLTKVRLLGAARQALTEGLLLPQDLSALEHYAGVAPHQPVTLAGLSQPGDVSAVHVQGYTGEADAPLFTLRTPNGRVMLYTPTATPIIRGFQSMPALHRAVAAHLASPEAEAWVAQLYNAERRHQALERLRAHIGTPANPHWPFGNGEAYPHSLFTLLETLARNDLHTHQNALISNHALRKALWRGYLGAFLQVFTPFALVAWPLSLSVLIAGASRLGLDIDAALNTSSPERRKQAMVSGVFDAIATLFSLADLGLSVRGLRFEPPPHERLVSLDTWQPAALAESELSELQTQNPPSLPAPSAPGNFMEGVSLTPRGQTWITLGGRAYRVRYSGQLHTWLVVRPTAPFAFAPLRPVRLGEQGQWEWLDAPGLEGGTPPVETPFWDVYLGDTPIESAQVATRAIARQREVLAKAALPELPPGEAFLVDEHGYGYIKVNDERFYTWRQNGQYVNDLVRIYTSESHFPNHLFRFGVSHAFEAGDGDLPAYLETLFNALERLPKSNAAPLWRGGNAGRNTSGAWLRSGTVTAGDVLVTTDITSFTENPYALKSFVAPKHVVGPEDVIHQFDESSVIYQLPAGDYQSGTPIGPLSMVDQEAETVFMPGRCFLIESIKEVRTQRYRFMLVKLRETDKADGRRVFDLRTGTPFDRAAWAAQVKHPGLTEQLFPATQWGH</sequence>
<feature type="domain" description="Dermonecrotic toxin N-terminal" evidence="1">
    <location>
        <begin position="30"/>
        <end position="281"/>
    </location>
</feature>
<organism evidence="2 3">
    <name type="scientific">Pseudomonas quercus</name>
    <dbReference type="NCBI Taxonomy" id="2722792"/>
    <lineage>
        <taxon>Bacteria</taxon>
        <taxon>Pseudomonadati</taxon>
        <taxon>Pseudomonadota</taxon>
        <taxon>Gammaproteobacteria</taxon>
        <taxon>Pseudomonadales</taxon>
        <taxon>Pseudomonadaceae</taxon>
        <taxon>Pseudomonas</taxon>
    </lineage>
</organism>
<dbReference type="InterPro" id="IPR046673">
    <property type="entry name" value="ToxA_N"/>
</dbReference>
<comment type="caution">
    <text evidence="2">The sequence shown here is derived from an EMBL/GenBank/DDBJ whole genome shotgun (WGS) entry which is preliminary data.</text>
</comment>
<accession>A0ABX0YG62</accession>
<evidence type="ECO:0000313" key="2">
    <source>
        <dbReference type="EMBL" id="NJP02415.1"/>
    </source>
</evidence>
<dbReference type="SUPFAM" id="SSF56399">
    <property type="entry name" value="ADP-ribosylation"/>
    <property type="match status" value="1"/>
</dbReference>
<dbReference type="RefSeq" id="WP_168084998.1">
    <property type="nucleotide sequence ID" value="NZ_JAAVJI010000010.1"/>
</dbReference>
<gene>
    <name evidence="2" type="ORF">HBH25_16320</name>
</gene>
<dbReference type="Gene3D" id="3.90.176.10">
    <property type="entry name" value="Toxin ADP-ribosyltransferase, Chain A, domain 1"/>
    <property type="match status" value="1"/>
</dbReference>
<protein>
    <recommendedName>
        <fullName evidence="1">Dermonecrotic toxin N-terminal domain-containing protein</fullName>
    </recommendedName>
</protein>
<evidence type="ECO:0000313" key="3">
    <source>
        <dbReference type="Proteomes" id="UP000746535"/>
    </source>
</evidence>
<evidence type="ECO:0000259" key="1">
    <source>
        <dbReference type="Pfam" id="PF20178"/>
    </source>
</evidence>
<dbReference type="Pfam" id="PF20178">
    <property type="entry name" value="ToxA_N"/>
    <property type="match status" value="1"/>
</dbReference>
<dbReference type="EMBL" id="JAAVJI010000010">
    <property type="protein sequence ID" value="NJP02415.1"/>
    <property type="molecule type" value="Genomic_DNA"/>
</dbReference>
<reference evidence="2 3" key="1">
    <citation type="submission" date="2020-03" db="EMBL/GenBank/DDBJ databases">
        <authorList>
            <person name="Wang L."/>
            <person name="He N."/>
            <person name="Li Y."/>
            <person name="Fang Y."/>
            <person name="Zhang F."/>
        </authorList>
    </citation>
    <scope>NUCLEOTIDE SEQUENCE [LARGE SCALE GENOMIC DNA]</scope>
    <source>
        <strain evidence="3">hsmgli-8</strain>
    </source>
</reference>
<proteinExistence type="predicted"/>